<proteinExistence type="predicted"/>
<keyword evidence="2" id="KW-0732">Signal</keyword>
<feature type="transmembrane region" description="Helical" evidence="1">
    <location>
        <begin position="446"/>
        <end position="464"/>
    </location>
</feature>
<feature type="signal peptide" evidence="2">
    <location>
        <begin position="1"/>
        <end position="19"/>
    </location>
</feature>
<evidence type="ECO:0000256" key="2">
    <source>
        <dbReference type="SAM" id="SignalP"/>
    </source>
</evidence>
<sequence>MRHLIIFCLVLITGWTSMAQVEFTATPTRDKIAINERVRVEFKMNVAGDNFTPPNFEGFQVVSGPIQSFSQQWVNGKSSMSKSYSYILKPNKTGKVTIKQAVMEFEGAEYKTVPFQITINGAVDDPKDANSQEITADTDIHLVAEVSKSNPYLNEPIKVVYKLYVANNTGVSGWNEIDSPKYPDFWSLNIDNRNAQVKNGNYLGQPYRYLELREVVLYPQKTGELVIEPLTLDINVEVPTNRRDFFGRTVFKTVSKTVSAGSRKINVKSIPTAGRPASYTGAVGDFKFKVELDKARLDAGESLNAVVKVGGTGNLKLMELPKLKVPQSLEAYEPERGNDVKTSISGMKGTISDTYVIVPQYGGKYVLPPVEFSYFDPKKETFITLNSGETLIEVNGPAPASGSNSTVNKPSGVNKNFIGNDAQFAFIKTTTDFVNKEHKYFFNSTGYWAVIGGTLLLIPLTLLVRRKQEAIASDVVGNRLKTANKLSKKYLSAAKKNLGNHDQFYISLEKSLHNYLKSKLNIQTAEMSKDRVSELLLHRGATIETSKEFIELLASCEFARYTPSSDSGMQQDFDKASRVINEIDKQLKR</sequence>
<dbReference type="RefSeq" id="WP_105070681.1">
    <property type="nucleotide sequence ID" value="NZ_MTPW01000001.1"/>
</dbReference>
<dbReference type="InterPro" id="IPR025738">
    <property type="entry name" value="BatD"/>
</dbReference>
<keyword evidence="1" id="KW-0812">Transmembrane</keyword>
<accession>A0A2S7UAX8</accession>
<dbReference type="EMBL" id="MTPW01000001">
    <property type="protein sequence ID" value="PQJ31564.1"/>
    <property type="molecule type" value="Genomic_DNA"/>
</dbReference>
<organism evidence="3 4">
    <name type="scientific">Nonlabens arenilitoris</name>
    <dbReference type="NCBI Taxonomy" id="1217969"/>
    <lineage>
        <taxon>Bacteria</taxon>
        <taxon>Pseudomonadati</taxon>
        <taxon>Bacteroidota</taxon>
        <taxon>Flavobacteriia</taxon>
        <taxon>Flavobacteriales</taxon>
        <taxon>Flavobacteriaceae</taxon>
        <taxon>Nonlabens</taxon>
    </lineage>
</organism>
<dbReference type="Pfam" id="PF13584">
    <property type="entry name" value="BatD"/>
    <property type="match status" value="2"/>
</dbReference>
<evidence type="ECO:0000313" key="4">
    <source>
        <dbReference type="Proteomes" id="UP000239747"/>
    </source>
</evidence>
<keyword evidence="1" id="KW-0472">Membrane</keyword>
<dbReference type="PANTHER" id="PTHR40940:SF2">
    <property type="entry name" value="BATD"/>
    <property type="match status" value="1"/>
</dbReference>
<reference evidence="3 4" key="1">
    <citation type="submission" date="2017-01" db="EMBL/GenBank/DDBJ databases">
        <title>Trade-off between light-utilization and light-protection in marine flavobacteria.</title>
        <authorList>
            <person name="Kumagai Y."/>
            <person name="Yoshizawa S."/>
            <person name="Kogure K."/>
            <person name="Iwasaki W."/>
        </authorList>
    </citation>
    <scope>NUCLEOTIDE SEQUENCE [LARGE SCALE GENOMIC DNA]</scope>
    <source>
        <strain evidence="3 4">KCTC 32109</strain>
    </source>
</reference>
<dbReference type="AlphaFoldDB" id="A0A2S7UAX8"/>
<dbReference type="PANTHER" id="PTHR40940">
    <property type="entry name" value="PROTEIN BATD-RELATED"/>
    <property type="match status" value="1"/>
</dbReference>
<keyword evidence="1" id="KW-1133">Transmembrane helix</keyword>
<gene>
    <name evidence="3" type="ORF">BST92_06325</name>
</gene>
<evidence type="ECO:0000313" key="3">
    <source>
        <dbReference type="EMBL" id="PQJ31564.1"/>
    </source>
</evidence>
<comment type="caution">
    <text evidence="3">The sequence shown here is derived from an EMBL/GenBank/DDBJ whole genome shotgun (WGS) entry which is preliminary data.</text>
</comment>
<dbReference type="OrthoDB" id="2079210at2"/>
<feature type="chain" id="PRO_5015615080" evidence="2">
    <location>
        <begin position="20"/>
        <end position="589"/>
    </location>
</feature>
<protein>
    <submittedName>
        <fullName evidence="3">BatD protein</fullName>
    </submittedName>
</protein>
<dbReference type="Proteomes" id="UP000239747">
    <property type="component" value="Unassembled WGS sequence"/>
</dbReference>
<evidence type="ECO:0000256" key="1">
    <source>
        <dbReference type="SAM" id="Phobius"/>
    </source>
</evidence>
<name>A0A2S7UAX8_9FLAO</name>
<keyword evidence="4" id="KW-1185">Reference proteome</keyword>